<reference evidence="1 2" key="1">
    <citation type="submission" date="2015-12" db="EMBL/GenBank/DDBJ databases">
        <title>Genome sequence of Thalassospira xiamenensis MCCC 1A03005.</title>
        <authorList>
            <person name="Lu L."/>
            <person name="Lai Q."/>
            <person name="Shao Z."/>
            <person name="Qian P."/>
        </authorList>
    </citation>
    <scope>NUCLEOTIDE SEQUENCE [LARGE SCALE GENOMIC DNA]</scope>
    <source>
        <strain evidence="1 2">MCCC 1A03005</strain>
    </source>
</reference>
<dbReference type="EMBL" id="LPXL01000023">
    <property type="protein sequence ID" value="KZD03549.1"/>
    <property type="molecule type" value="Genomic_DNA"/>
</dbReference>
<evidence type="ECO:0000313" key="1">
    <source>
        <dbReference type="EMBL" id="KZD03549.1"/>
    </source>
</evidence>
<gene>
    <name evidence="1" type="ORF">AUP40_00700</name>
</gene>
<keyword evidence="2" id="KW-1185">Reference proteome</keyword>
<accession>A0ABR5Y3J4</accession>
<organism evidence="1 2">
    <name type="scientific">Thalassospira xiamenensis</name>
    <dbReference type="NCBI Taxonomy" id="220697"/>
    <lineage>
        <taxon>Bacteria</taxon>
        <taxon>Pseudomonadati</taxon>
        <taxon>Pseudomonadota</taxon>
        <taxon>Alphaproteobacteria</taxon>
        <taxon>Rhodospirillales</taxon>
        <taxon>Thalassospiraceae</taxon>
        <taxon>Thalassospira</taxon>
    </lineage>
</organism>
<evidence type="ECO:0000313" key="2">
    <source>
        <dbReference type="Proteomes" id="UP000076167"/>
    </source>
</evidence>
<protein>
    <submittedName>
        <fullName evidence="1">Uncharacterized protein</fullName>
    </submittedName>
</protein>
<comment type="caution">
    <text evidence="1">The sequence shown here is derived from an EMBL/GenBank/DDBJ whole genome shotgun (WGS) entry which is preliminary data.</text>
</comment>
<dbReference type="Proteomes" id="UP000076167">
    <property type="component" value="Unassembled WGS sequence"/>
</dbReference>
<sequence length="67" mass="7711">MSGIILTQFLWKFAIGFRSLWTSIIGKAMQNKVKADFIVKNSGFRFVREFSLPYFPCSMESVLTVRA</sequence>
<proteinExistence type="predicted"/>
<name>A0ABR5Y3J4_9PROT</name>